<evidence type="ECO:0000256" key="3">
    <source>
        <dbReference type="SAM" id="MobiDB-lite"/>
    </source>
</evidence>
<evidence type="ECO:0000313" key="6">
    <source>
        <dbReference type="Proteomes" id="UP001140091"/>
    </source>
</evidence>
<dbReference type="InterPro" id="IPR012677">
    <property type="entry name" value="Nucleotide-bd_a/b_plait_sf"/>
</dbReference>
<feature type="compositionally biased region" description="Low complexity" evidence="3">
    <location>
        <begin position="27"/>
        <end position="40"/>
    </location>
</feature>
<dbReference type="InterPro" id="IPR035979">
    <property type="entry name" value="RBD_domain_sf"/>
</dbReference>
<feature type="region of interest" description="Disordered" evidence="3">
    <location>
        <begin position="418"/>
        <end position="438"/>
    </location>
</feature>
<dbReference type="Gene3D" id="3.30.70.330">
    <property type="match status" value="1"/>
</dbReference>
<dbReference type="OrthoDB" id="439993at2759"/>
<dbReference type="InterPro" id="IPR045537">
    <property type="entry name" value="Lar7_xRRM"/>
</dbReference>
<name>A0A9W8MGR4_9AGAR</name>
<dbReference type="GO" id="GO:1904868">
    <property type="term" value="P:telomerase catalytic core complex assembly"/>
    <property type="evidence" value="ECO:0007669"/>
    <property type="project" value="InterPro"/>
</dbReference>
<dbReference type="Proteomes" id="UP001140091">
    <property type="component" value="Unassembled WGS sequence"/>
</dbReference>
<comment type="caution">
    <text evidence="5">The sequence shown here is derived from an EMBL/GenBank/DDBJ whole genome shotgun (WGS) entry which is preliminary data.</text>
</comment>
<dbReference type="InterPro" id="IPR014886">
    <property type="entry name" value="La_xRRM"/>
</dbReference>
<dbReference type="GO" id="GO:0070034">
    <property type="term" value="F:telomerase RNA binding"/>
    <property type="evidence" value="ECO:0007669"/>
    <property type="project" value="InterPro"/>
</dbReference>
<protein>
    <recommendedName>
        <fullName evidence="4">XRRM domain-containing protein</fullName>
    </recommendedName>
</protein>
<feature type="non-terminal residue" evidence="5">
    <location>
        <position position="1"/>
    </location>
</feature>
<keyword evidence="1 2" id="KW-0694">RNA-binding</keyword>
<reference evidence="5" key="1">
    <citation type="submission" date="2022-06" db="EMBL/GenBank/DDBJ databases">
        <title>Genome Sequence of Candolleomyces eurysporus.</title>
        <authorList>
            <person name="Buettner E."/>
        </authorList>
    </citation>
    <scope>NUCLEOTIDE SEQUENCE</scope>
    <source>
        <strain evidence="5">VTCC 930004</strain>
    </source>
</reference>
<evidence type="ECO:0000256" key="1">
    <source>
        <dbReference type="ARBA" id="ARBA00022884"/>
    </source>
</evidence>
<dbReference type="SUPFAM" id="SSF54928">
    <property type="entry name" value="RNA-binding domain, RBD"/>
    <property type="match status" value="1"/>
</dbReference>
<dbReference type="Pfam" id="PF19977">
    <property type="entry name" value="xRRM"/>
    <property type="match status" value="1"/>
</dbReference>
<accession>A0A9W8MGR4</accession>
<evidence type="ECO:0000313" key="5">
    <source>
        <dbReference type="EMBL" id="KAJ2930066.1"/>
    </source>
</evidence>
<feature type="region of interest" description="Disordered" evidence="3">
    <location>
        <begin position="17"/>
        <end position="50"/>
    </location>
</feature>
<feature type="compositionally biased region" description="Polar residues" evidence="3">
    <location>
        <begin position="418"/>
        <end position="432"/>
    </location>
</feature>
<dbReference type="PROSITE" id="PS51939">
    <property type="entry name" value="XRRM"/>
    <property type="match status" value="1"/>
</dbReference>
<feature type="domain" description="XRRM" evidence="4">
    <location>
        <begin position="341"/>
        <end position="492"/>
    </location>
</feature>
<dbReference type="GO" id="GO:1990904">
    <property type="term" value="C:ribonucleoprotein complex"/>
    <property type="evidence" value="ECO:0007669"/>
    <property type="project" value="UniProtKB-UniRule"/>
</dbReference>
<feature type="region of interest" description="Disordered" evidence="3">
    <location>
        <begin position="298"/>
        <end position="330"/>
    </location>
</feature>
<keyword evidence="6" id="KW-1185">Reference proteome</keyword>
<gene>
    <name evidence="5" type="ORF">H1R20_g7030</name>
</gene>
<sequence>MSSSSFAFIPRKVAKKSATSLKVNAISGDSPRPSSSQPPKGKQPEPDSTRLSAEECVILVSLAFSEYALWSDVDLRKKLTPVGEEPGFVSLHYLLHHCPVLSPLREIPHTLIVKHLRTHLPDVLEIRLGVTAPQPWFNRTGTASNTQSAGWDKRTIYVENVPIHYRSVAALVQFVLALLPSKESLSSAPTRVQHVFLPPHHRDKPGDVPIFKGFSLITFLDEADAKHFLEAWPWQPREDSPSKTSAMKDETTDEAVKYGFRTTSKSNWEALRAEYLVYRQQLVQEINEHQDASALARIHEKETSSNEKQASFLPPAKPSKQPKKDEDVPVANSSAITLDSPYPYGCLVFVKNVHPETNKTTLKTLFGKALSQPDATVNGGIDYVDFNKGMDTCYLRLSTPECARYLASYYNNHQTVQANGLDDTGTSHSPDSSPKPISIEVVPGTREEVYWQKVPEKIRRSAVEKAVQLQGGEAGGVPPAPEDSRPKKRRKR</sequence>
<dbReference type="AlphaFoldDB" id="A0A9W8MGR4"/>
<evidence type="ECO:0000259" key="4">
    <source>
        <dbReference type="PROSITE" id="PS51939"/>
    </source>
</evidence>
<proteinExistence type="predicted"/>
<feature type="region of interest" description="Disordered" evidence="3">
    <location>
        <begin position="462"/>
        <end position="492"/>
    </location>
</feature>
<organism evidence="5 6">
    <name type="scientific">Candolleomyces eurysporus</name>
    <dbReference type="NCBI Taxonomy" id="2828524"/>
    <lineage>
        <taxon>Eukaryota</taxon>
        <taxon>Fungi</taxon>
        <taxon>Dikarya</taxon>
        <taxon>Basidiomycota</taxon>
        <taxon>Agaricomycotina</taxon>
        <taxon>Agaricomycetes</taxon>
        <taxon>Agaricomycetidae</taxon>
        <taxon>Agaricales</taxon>
        <taxon>Agaricineae</taxon>
        <taxon>Psathyrellaceae</taxon>
        <taxon>Candolleomyces</taxon>
    </lineage>
</organism>
<dbReference type="EMBL" id="JANBPK010000850">
    <property type="protein sequence ID" value="KAJ2930066.1"/>
    <property type="molecule type" value="Genomic_DNA"/>
</dbReference>
<evidence type="ECO:0000256" key="2">
    <source>
        <dbReference type="PROSITE-ProRule" id="PRU01288"/>
    </source>
</evidence>